<dbReference type="EMBL" id="QOHO01000027">
    <property type="protein sequence ID" value="RFZ79123.1"/>
    <property type="molecule type" value="Genomic_DNA"/>
</dbReference>
<dbReference type="InterPro" id="IPR002213">
    <property type="entry name" value="UDP_glucos_trans"/>
</dbReference>
<dbReference type="GO" id="GO:0016758">
    <property type="term" value="F:hexosyltransferase activity"/>
    <property type="evidence" value="ECO:0007669"/>
    <property type="project" value="UniProtKB-ARBA"/>
</dbReference>
<evidence type="ECO:0000313" key="3">
    <source>
        <dbReference type="Proteomes" id="UP000260680"/>
    </source>
</evidence>
<dbReference type="Gene3D" id="3.40.50.2000">
    <property type="entry name" value="Glycogen Phosphorylase B"/>
    <property type="match status" value="2"/>
</dbReference>
<dbReference type="PANTHER" id="PTHR48050">
    <property type="entry name" value="STEROL 3-BETA-GLUCOSYLTRANSFERASE"/>
    <property type="match status" value="1"/>
</dbReference>
<dbReference type="SUPFAM" id="SSF53756">
    <property type="entry name" value="UDP-Glycosyltransferase/glycogen phosphorylase"/>
    <property type="match status" value="1"/>
</dbReference>
<evidence type="ECO:0000259" key="1">
    <source>
        <dbReference type="Pfam" id="PF06722"/>
    </source>
</evidence>
<dbReference type="Proteomes" id="UP000260680">
    <property type="component" value="Unassembled WGS sequence"/>
</dbReference>
<organism evidence="2 3">
    <name type="scientific">Lacrimispora amygdalina</name>
    <dbReference type="NCBI Taxonomy" id="253257"/>
    <lineage>
        <taxon>Bacteria</taxon>
        <taxon>Bacillati</taxon>
        <taxon>Bacillota</taxon>
        <taxon>Clostridia</taxon>
        <taxon>Lachnospirales</taxon>
        <taxon>Lachnospiraceae</taxon>
        <taxon>Lacrimispora</taxon>
    </lineage>
</organism>
<dbReference type="AlphaFoldDB" id="A0A3E2NDS9"/>
<protein>
    <submittedName>
        <fullName evidence="2">Glycosyl transferase</fullName>
    </submittedName>
</protein>
<dbReference type="GO" id="GO:0017000">
    <property type="term" value="P:antibiotic biosynthetic process"/>
    <property type="evidence" value="ECO:0007669"/>
    <property type="project" value="UniProtKB-ARBA"/>
</dbReference>
<name>A0A3E2NDS9_9FIRM</name>
<dbReference type="OrthoDB" id="6620093at2"/>
<dbReference type="PANTHER" id="PTHR48050:SF13">
    <property type="entry name" value="STEROL 3-BETA-GLUCOSYLTRANSFERASE UGT80A2"/>
    <property type="match status" value="1"/>
</dbReference>
<reference evidence="2 3" key="1">
    <citation type="submission" date="2018-07" db="EMBL/GenBank/DDBJ databases">
        <title>New species, Clostridium PI-S10-A1B.</title>
        <authorList>
            <person name="Krishna G."/>
            <person name="Summeta K."/>
            <person name="Shikha S."/>
            <person name="Prabhu P.B."/>
            <person name="Suresh K."/>
        </authorList>
    </citation>
    <scope>NUCLEOTIDE SEQUENCE [LARGE SCALE GENOMIC DNA]</scope>
    <source>
        <strain evidence="2 3">PI-S10-A1B</strain>
    </source>
</reference>
<comment type="caution">
    <text evidence="2">The sequence shown here is derived from an EMBL/GenBank/DDBJ whole genome shotgun (WGS) entry which is preliminary data.</text>
</comment>
<dbReference type="InterPro" id="IPR010610">
    <property type="entry name" value="EryCIII-like_C"/>
</dbReference>
<dbReference type="Pfam" id="PF06722">
    <property type="entry name" value="EryCIII-like_C"/>
    <property type="match status" value="1"/>
</dbReference>
<evidence type="ECO:0000313" key="2">
    <source>
        <dbReference type="EMBL" id="RFZ79123.1"/>
    </source>
</evidence>
<feature type="domain" description="Erythromycin biosynthesis protein CIII-like C-terminal" evidence="1">
    <location>
        <begin position="250"/>
        <end position="395"/>
    </location>
</feature>
<keyword evidence="2" id="KW-0808">Transferase</keyword>
<sequence>MKKIMFISLPVSGHVNPQLNLCKELSRRNVTLIYYTFEQYFHKFDQMDGVDLRKYPDDFYHYYNTLAADEKLQSQFMNLLYIFYTFTEKILPFIMKEVEKEKPDLIICDTLAIWSKIAARYFQIPYVYFVSSFMGDKIMMKETPAFTLSLVKSAAVSIPYIMKFNAIIKRLEKQYGKVVDKPWNIMEPEGKFTMVVTSKDFHPGGYKYPSNVKFVGPAFVDKETLTEKKDTIFISLGTICFSHTYWDICIDASKDLGYQVVVSFGGNKNNKVNEVNLPDHVKIYENLSLEEYRNVLKRSVLFISHGGFNSISDSILYETPLIICPGHAEQASNGRVVEADGCGKLFMANTQEFRKDNLKALILQVIKDENMKKNLSKYRQSFLESPGFKRVVDEMNQEFQLF</sequence>
<dbReference type="InterPro" id="IPR050426">
    <property type="entry name" value="Glycosyltransferase_28"/>
</dbReference>
<dbReference type="RefSeq" id="WP_117416803.1">
    <property type="nucleotide sequence ID" value="NZ_QOHO01000027.1"/>
</dbReference>
<proteinExistence type="predicted"/>
<dbReference type="GO" id="GO:0008194">
    <property type="term" value="F:UDP-glycosyltransferase activity"/>
    <property type="evidence" value="ECO:0007669"/>
    <property type="project" value="InterPro"/>
</dbReference>
<dbReference type="CDD" id="cd03784">
    <property type="entry name" value="GT1_Gtf-like"/>
    <property type="match status" value="1"/>
</dbReference>
<accession>A0A3E2NDS9</accession>
<gene>
    <name evidence="2" type="ORF">DS742_09690</name>
</gene>